<evidence type="ECO:0000256" key="8">
    <source>
        <dbReference type="SAM" id="Phobius"/>
    </source>
</evidence>
<dbReference type="AlphaFoldDB" id="A0A813YCM1"/>
<keyword evidence="8" id="KW-1133">Transmembrane helix</keyword>
<comment type="caution">
    <text evidence="10">The sequence shown here is derived from an EMBL/GenBank/DDBJ whole genome shotgun (WGS) entry which is preliminary data.</text>
</comment>
<keyword evidence="8" id="KW-0812">Transmembrane</keyword>
<keyword evidence="11" id="KW-1185">Reference proteome</keyword>
<sequence length="110" mass="12067">MQSAPPPPYTEKVSYESAPPPIQTAQPVFLASPVVSIGRYPVQCICPHCRTQIVSQTAKKPGLIAWLLCSGMALLGFWLCCFIPFCVDSCKDTEHYCPNCHILLGVNKTI</sequence>
<dbReference type="GO" id="GO:0005765">
    <property type="term" value="C:lysosomal membrane"/>
    <property type="evidence" value="ECO:0007669"/>
    <property type="project" value="UniProtKB-SubCell"/>
</dbReference>
<evidence type="ECO:0000313" key="11">
    <source>
        <dbReference type="Proteomes" id="UP000663828"/>
    </source>
</evidence>
<evidence type="ECO:0000256" key="4">
    <source>
        <dbReference type="ARBA" id="ARBA00005975"/>
    </source>
</evidence>
<accession>A0A813YCM1</accession>
<dbReference type="Proteomes" id="UP000663828">
    <property type="component" value="Unassembled WGS sequence"/>
</dbReference>
<gene>
    <name evidence="10" type="ORF">XAT740_LOCUS7072</name>
</gene>
<dbReference type="EMBL" id="CAJNOR010000332">
    <property type="protein sequence ID" value="CAF0882401.1"/>
    <property type="molecule type" value="Genomic_DNA"/>
</dbReference>
<feature type="transmembrane region" description="Helical" evidence="8">
    <location>
        <begin position="63"/>
        <end position="85"/>
    </location>
</feature>
<reference evidence="10" key="1">
    <citation type="submission" date="2021-02" db="EMBL/GenBank/DDBJ databases">
        <authorList>
            <person name="Nowell W R."/>
        </authorList>
    </citation>
    <scope>NUCLEOTIDE SEQUENCE</scope>
</reference>
<dbReference type="GO" id="GO:0008270">
    <property type="term" value="F:zinc ion binding"/>
    <property type="evidence" value="ECO:0007669"/>
    <property type="project" value="TreeGrafter"/>
</dbReference>
<evidence type="ECO:0000313" key="10">
    <source>
        <dbReference type="EMBL" id="CAF0882401.1"/>
    </source>
</evidence>
<keyword evidence="5" id="KW-0479">Metal-binding</keyword>
<evidence type="ECO:0000256" key="7">
    <source>
        <dbReference type="ARBA" id="ARBA00023136"/>
    </source>
</evidence>
<organism evidence="10 11">
    <name type="scientific">Adineta ricciae</name>
    <name type="common">Rotifer</name>
    <dbReference type="NCBI Taxonomy" id="249248"/>
    <lineage>
        <taxon>Eukaryota</taxon>
        <taxon>Metazoa</taxon>
        <taxon>Spiralia</taxon>
        <taxon>Gnathifera</taxon>
        <taxon>Rotifera</taxon>
        <taxon>Eurotatoria</taxon>
        <taxon>Bdelloidea</taxon>
        <taxon>Adinetida</taxon>
        <taxon>Adinetidae</taxon>
        <taxon>Adineta</taxon>
    </lineage>
</organism>
<dbReference type="InterPro" id="IPR037519">
    <property type="entry name" value="LITAF_fam"/>
</dbReference>
<dbReference type="PANTHER" id="PTHR23292:SF6">
    <property type="entry name" value="FI16602P1-RELATED"/>
    <property type="match status" value="1"/>
</dbReference>
<feature type="domain" description="LITAF" evidence="9">
    <location>
        <begin position="26"/>
        <end position="109"/>
    </location>
</feature>
<proteinExistence type="inferred from homology"/>
<dbReference type="PANTHER" id="PTHR23292">
    <property type="entry name" value="LIPOPOLYSACCHARIDE-INDUCED TUMOR NECROSIS FACTOR-ALPHA FACTOR"/>
    <property type="match status" value="1"/>
</dbReference>
<dbReference type="SMART" id="SM00714">
    <property type="entry name" value="LITAF"/>
    <property type="match status" value="1"/>
</dbReference>
<comment type="subcellular location">
    <subcellularLocation>
        <location evidence="2">Endosome membrane</location>
        <topology evidence="2">Peripheral membrane protein</topology>
    </subcellularLocation>
    <subcellularLocation>
        <location evidence="1">Late endosome membrane</location>
    </subcellularLocation>
    <subcellularLocation>
        <location evidence="3">Lysosome membrane</location>
        <topology evidence="3">Peripheral membrane protein</topology>
        <orientation evidence="3">Cytoplasmic side</orientation>
    </subcellularLocation>
</comment>
<dbReference type="InterPro" id="IPR006629">
    <property type="entry name" value="LITAF"/>
</dbReference>
<dbReference type="Pfam" id="PF10601">
    <property type="entry name" value="zf-LITAF-like"/>
    <property type="match status" value="1"/>
</dbReference>
<keyword evidence="7 8" id="KW-0472">Membrane</keyword>
<dbReference type="GO" id="GO:0031902">
    <property type="term" value="C:late endosome membrane"/>
    <property type="evidence" value="ECO:0007669"/>
    <property type="project" value="UniProtKB-SubCell"/>
</dbReference>
<name>A0A813YCM1_ADIRI</name>
<evidence type="ECO:0000256" key="2">
    <source>
        <dbReference type="ARBA" id="ARBA00004481"/>
    </source>
</evidence>
<comment type="similarity">
    <text evidence="4">Belongs to the CDIP1/LITAF family.</text>
</comment>
<keyword evidence="6" id="KW-0862">Zinc</keyword>
<evidence type="ECO:0000256" key="3">
    <source>
        <dbReference type="ARBA" id="ARBA00004630"/>
    </source>
</evidence>
<evidence type="ECO:0000259" key="9">
    <source>
        <dbReference type="PROSITE" id="PS51837"/>
    </source>
</evidence>
<dbReference type="PROSITE" id="PS51837">
    <property type="entry name" value="LITAF"/>
    <property type="match status" value="1"/>
</dbReference>
<evidence type="ECO:0000256" key="1">
    <source>
        <dbReference type="ARBA" id="ARBA00004414"/>
    </source>
</evidence>
<evidence type="ECO:0000256" key="5">
    <source>
        <dbReference type="ARBA" id="ARBA00022723"/>
    </source>
</evidence>
<protein>
    <recommendedName>
        <fullName evidence="9">LITAF domain-containing protein</fullName>
    </recommendedName>
</protein>
<evidence type="ECO:0000256" key="6">
    <source>
        <dbReference type="ARBA" id="ARBA00022833"/>
    </source>
</evidence>